<dbReference type="InterPro" id="IPR052514">
    <property type="entry name" value="SAM-dependent_MTase"/>
</dbReference>
<dbReference type="InterPro" id="IPR029063">
    <property type="entry name" value="SAM-dependent_MTases_sf"/>
</dbReference>
<evidence type="ECO:0000313" key="2">
    <source>
        <dbReference type="EMBL" id="GHD31949.1"/>
    </source>
</evidence>
<dbReference type="Proteomes" id="UP000654947">
    <property type="component" value="Unassembled WGS sequence"/>
</dbReference>
<dbReference type="NCBIfam" id="TIGR01444">
    <property type="entry name" value="fkbM_fam"/>
    <property type="match status" value="1"/>
</dbReference>
<gene>
    <name evidence="2" type="ORF">GCM10007147_35070</name>
</gene>
<feature type="domain" description="Methyltransferase FkbM" evidence="1">
    <location>
        <begin position="107"/>
        <end position="243"/>
    </location>
</feature>
<keyword evidence="3" id="KW-1185">Reference proteome</keyword>
<dbReference type="Gene3D" id="3.40.50.150">
    <property type="entry name" value="Vaccinia Virus protein VP39"/>
    <property type="match status" value="1"/>
</dbReference>
<name>A0A918XHJ1_9ACTN</name>
<evidence type="ECO:0000259" key="1">
    <source>
        <dbReference type="Pfam" id="PF05050"/>
    </source>
</evidence>
<dbReference type="InterPro" id="IPR006342">
    <property type="entry name" value="FkbM_mtfrase"/>
</dbReference>
<sequence length="332" mass="36114">MVVNRIRDLLRRHPAARQAVREVRGRLPRCLSGLASDPVPSRRRFDLALPRLEDGSRDGPDSLAFNAPGELWLPRKLDQGGLAGFEPETLACFLAALDHARPGAVLDVGANVGVYALLAAARCRRPVHAFEPTPHIAGAARDLAEANRLPVEVAELAVGDRTGKAVFTLSSTSDASNSLAAGFRPEAGRLEVRVETLSRWCEHTGTVPAVVKIDTETTEPDVISGAVDVLRESRPWVFCEVLPGRGVEERLMELLRPLEYTWHQLGEELPCPARTVIDGRISGPEQRMWLFAPEEPPATLWTHARAWRRALSSCVPGPGHTTAPAADGDRTG</sequence>
<comment type="caution">
    <text evidence="2">The sequence shown here is derived from an EMBL/GenBank/DDBJ whole genome shotgun (WGS) entry which is preliminary data.</text>
</comment>
<dbReference type="PANTHER" id="PTHR34203">
    <property type="entry name" value="METHYLTRANSFERASE, FKBM FAMILY PROTEIN"/>
    <property type="match status" value="1"/>
</dbReference>
<evidence type="ECO:0000313" key="3">
    <source>
        <dbReference type="Proteomes" id="UP000654947"/>
    </source>
</evidence>
<dbReference type="AlphaFoldDB" id="A0A918XHJ1"/>
<organism evidence="2 3">
    <name type="scientific">Nocardiopsis kunsanensis</name>
    <dbReference type="NCBI Taxonomy" id="141693"/>
    <lineage>
        <taxon>Bacteria</taxon>
        <taxon>Bacillati</taxon>
        <taxon>Actinomycetota</taxon>
        <taxon>Actinomycetes</taxon>
        <taxon>Streptosporangiales</taxon>
        <taxon>Nocardiopsidaceae</taxon>
        <taxon>Nocardiopsis</taxon>
    </lineage>
</organism>
<protein>
    <recommendedName>
        <fullName evidence="1">Methyltransferase FkbM domain-containing protein</fullName>
    </recommendedName>
</protein>
<dbReference type="EMBL" id="BMXL01000022">
    <property type="protein sequence ID" value="GHD31949.1"/>
    <property type="molecule type" value="Genomic_DNA"/>
</dbReference>
<accession>A0A918XHJ1</accession>
<dbReference type="RefSeq" id="WP_017578014.1">
    <property type="nucleotide sequence ID" value="NZ_BMXL01000022.1"/>
</dbReference>
<proteinExistence type="predicted"/>
<dbReference type="PANTHER" id="PTHR34203:SF15">
    <property type="entry name" value="SLL1173 PROTEIN"/>
    <property type="match status" value="1"/>
</dbReference>
<dbReference type="Pfam" id="PF05050">
    <property type="entry name" value="Methyltransf_21"/>
    <property type="match status" value="1"/>
</dbReference>
<dbReference type="SUPFAM" id="SSF53335">
    <property type="entry name" value="S-adenosyl-L-methionine-dependent methyltransferases"/>
    <property type="match status" value="1"/>
</dbReference>
<reference evidence="2 3" key="1">
    <citation type="journal article" date="2014" name="Int. J. Syst. Evol. Microbiol.">
        <title>Complete genome sequence of Corynebacterium casei LMG S-19264T (=DSM 44701T), isolated from a smear-ripened cheese.</title>
        <authorList>
            <consortium name="US DOE Joint Genome Institute (JGI-PGF)"/>
            <person name="Walter F."/>
            <person name="Albersmeier A."/>
            <person name="Kalinowski J."/>
            <person name="Ruckert C."/>
        </authorList>
    </citation>
    <scope>NUCLEOTIDE SEQUENCE [LARGE SCALE GENOMIC DNA]</scope>
    <source>
        <strain evidence="2 3">KCTC 19473</strain>
    </source>
</reference>